<evidence type="ECO:0000313" key="3">
    <source>
        <dbReference type="Proteomes" id="UP000748308"/>
    </source>
</evidence>
<organism evidence="2 3">
    <name type="scientific">Eiseniibacteriota bacterium</name>
    <dbReference type="NCBI Taxonomy" id="2212470"/>
    <lineage>
        <taxon>Bacteria</taxon>
        <taxon>Candidatus Eiseniibacteriota</taxon>
    </lineage>
</organism>
<dbReference type="AlphaFoldDB" id="A0A937XB49"/>
<protein>
    <submittedName>
        <fullName evidence="2">Uncharacterized protein</fullName>
    </submittedName>
</protein>
<proteinExistence type="predicted"/>
<dbReference type="Proteomes" id="UP000748308">
    <property type="component" value="Unassembled WGS sequence"/>
</dbReference>
<reference evidence="2" key="1">
    <citation type="submission" date="2019-03" db="EMBL/GenBank/DDBJ databases">
        <title>Lake Tanganyika Metagenome-Assembled Genomes (MAGs).</title>
        <authorList>
            <person name="Tran P."/>
        </authorList>
    </citation>
    <scope>NUCLEOTIDE SEQUENCE</scope>
    <source>
        <strain evidence="2">M_DeepCast_400m_m2_100</strain>
    </source>
</reference>
<gene>
    <name evidence="2" type="ORF">FJY75_14135</name>
</gene>
<feature type="chain" id="PRO_5037772216" evidence="1">
    <location>
        <begin position="20"/>
        <end position="298"/>
    </location>
</feature>
<dbReference type="EMBL" id="VGIY01000578">
    <property type="protein sequence ID" value="MBM3318981.1"/>
    <property type="molecule type" value="Genomic_DNA"/>
</dbReference>
<evidence type="ECO:0000256" key="1">
    <source>
        <dbReference type="SAM" id="SignalP"/>
    </source>
</evidence>
<feature type="signal peptide" evidence="1">
    <location>
        <begin position="1"/>
        <end position="19"/>
    </location>
</feature>
<dbReference type="InterPro" id="IPR046495">
    <property type="entry name" value="DUF6588"/>
</dbReference>
<keyword evidence="1" id="KW-0732">Signal</keyword>
<sequence>MRVPRAILPWLLLGCAAVAAGADSLENSLSAYSGENGRKYMQPLADAIVANLNSGLFSTAAIDGKGFSFSIGLAGMVALIGDDQRTFTATTEAPFSPEQSAEAPTIFGTTEGVPLTGTGGTVYTLPGGFDVDKFPTAVPQMMIGGLRGTEALVRFAAATPDEEFGQIRLLGLGVRHSLSQYWARAPLDLAAGVFWQSFRLGDIVDARTICLGLQGSLTKGVLTGYTGLAYESGTVDLEYTQEVAGEEVELAYDLDAANTMRWTIGLALELAFVRLHADYNLASQSTIAVGLGFGHWKH</sequence>
<evidence type="ECO:0000313" key="2">
    <source>
        <dbReference type="EMBL" id="MBM3318981.1"/>
    </source>
</evidence>
<dbReference type="Pfam" id="PF20230">
    <property type="entry name" value="DUF6588"/>
    <property type="match status" value="1"/>
</dbReference>
<name>A0A937XB49_UNCEI</name>
<comment type="caution">
    <text evidence="2">The sequence shown here is derived from an EMBL/GenBank/DDBJ whole genome shotgun (WGS) entry which is preliminary data.</text>
</comment>
<accession>A0A937XB49</accession>